<dbReference type="PANTHER" id="PTHR36307">
    <property type="entry name" value="FLAGELLA BASAL BODY P-RING FORMATION PROTEIN FLGA"/>
    <property type="match status" value="1"/>
</dbReference>
<keyword evidence="2" id="KW-0282">Flagellum</keyword>
<dbReference type="PANTHER" id="PTHR36307:SF1">
    <property type="entry name" value="FLAGELLA BASAL BODY P-RING FORMATION PROTEIN FLGA"/>
    <property type="match status" value="1"/>
</dbReference>
<accession>A0ABX5QQW0</accession>
<feature type="domain" description="Flagella basal body P-ring formation protein FlgA SAF" evidence="1">
    <location>
        <begin position="196"/>
        <end position="316"/>
    </location>
</feature>
<proteinExistence type="predicted"/>
<keyword evidence="3" id="KW-1185">Reference proteome</keyword>
<sequence>MAFTNNLRLSLLIFVAVVYASMLFSYSVVFKSSLTTSGGPVTMLELVEASETDVPIEVLEKIIVAYVPVNSSLSLNKKYLLNLVKRRIGDVQARIDDVPVVIEAKPVESTTKGSEHQTLTNEKLREIILEELKGRYPQGTEFKLKSQVGQLLDHDSYSVSVQIANKSSPFVKVTLRKAGRIVGYLLFQYEAILLRNIAVASRKIEKGEIIGIKDVEYVEYNVLALNKVPVFEDDLPLLADKVFSKGEIIDMRNTKDVPIVIKGQFVKAYSRVGGVTVSILAQALEHGYVGSVISIKNIDNGSIVKGTVQENGTVIVLEVE</sequence>
<evidence type="ECO:0000259" key="1">
    <source>
        <dbReference type="Pfam" id="PF13144"/>
    </source>
</evidence>
<keyword evidence="2" id="KW-0966">Cell projection</keyword>
<evidence type="ECO:0000313" key="2">
    <source>
        <dbReference type="EMBL" id="QAV32794.1"/>
    </source>
</evidence>
<protein>
    <submittedName>
        <fullName evidence="2">Flagella basal body P-ring formation protein FlgA</fullName>
    </submittedName>
</protein>
<dbReference type="NCBIfam" id="TIGR03170">
    <property type="entry name" value="flgA_cterm"/>
    <property type="match status" value="1"/>
</dbReference>
<evidence type="ECO:0000313" key="3">
    <source>
        <dbReference type="Proteomes" id="UP000288947"/>
    </source>
</evidence>
<name>A0ABX5QQW0_9BACT</name>
<organism evidence="2 3">
    <name type="scientific">Fervidobacterium changbaicum</name>
    <dbReference type="NCBI Taxonomy" id="310769"/>
    <lineage>
        <taxon>Bacteria</taxon>
        <taxon>Thermotogati</taxon>
        <taxon>Thermotogota</taxon>
        <taxon>Thermotogae</taxon>
        <taxon>Thermotogales</taxon>
        <taxon>Fervidobacteriaceae</taxon>
        <taxon>Fervidobacterium</taxon>
    </lineage>
</organism>
<dbReference type="InterPro" id="IPR017585">
    <property type="entry name" value="SAF_FlgA"/>
</dbReference>
<dbReference type="InterPro" id="IPR039246">
    <property type="entry name" value="Flagellar_FlgA"/>
</dbReference>
<keyword evidence="2" id="KW-0969">Cilium</keyword>
<dbReference type="EMBL" id="CP026721">
    <property type="protein sequence ID" value="QAV32794.1"/>
    <property type="molecule type" value="Genomic_DNA"/>
</dbReference>
<reference evidence="2 3" key="1">
    <citation type="submission" date="2018-01" db="EMBL/GenBank/DDBJ databases">
        <title>The whole genome sequencing and assembly of Fervidobacterium changbaicum CBS-1 strain.</title>
        <authorList>
            <person name="Kim J.-Y."/>
            <person name="Park M.-K."/>
            <person name="Yi H."/>
            <person name="Bahn Y.-S."/>
            <person name="Kim J.F."/>
            <person name="Lee D.-W."/>
        </authorList>
    </citation>
    <scope>NUCLEOTIDE SEQUENCE [LARGE SCALE GENOMIC DNA]</scope>
    <source>
        <strain evidence="2 3">CBS-1</strain>
    </source>
</reference>
<dbReference type="Pfam" id="PF13144">
    <property type="entry name" value="ChapFlgA"/>
    <property type="match status" value="1"/>
</dbReference>
<dbReference type="Proteomes" id="UP000288947">
    <property type="component" value="Chromosome"/>
</dbReference>
<dbReference type="Gene3D" id="2.30.30.760">
    <property type="match status" value="1"/>
</dbReference>
<gene>
    <name evidence="2" type="primary">flgA</name>
    <name evidence="2" type="ORF">CBS1_02885</name>
</gene>